<keyword evidence="1" id="KW-0175">Coiled coil</keyword>
<feature type="coiled-coil region" evidence="1">
    <location>
        <begin position="53"/>
        <end position="80"/>
    </location>
</feature>
<sequence length="291" mass="33918">MNTFISKLYIRTNSLNEEKICVGLYAVSESFVHFDFSKRKLHWMRPFLEKDVLNSLERNLKSLRKEIRDLEKDSGIFRSEWKNRFLSPGHFNYLNTYSAGLMAIDKPHPIALELNLDSYLQLFRTYVDEGSDSISAEKKPSFKRHFSECLKRPEFDRIDKEYTLSPKFINSIYLEHKVDFIGKNGALLAGFSIDFNTEAHTIERHLIEFASISRGLNDFSKLHKMKGGNYYAFFSEPSGKEARSLLDRARADHSKGFELREIDYLDVLAPHLEREEFSKFSAFVNSLEPGR</sequence>
<name>A0A7H0VE31_9FLAO</name>
<dbReference type="AlphaFoldDB" id="A0A7H0VE31"/>
<dbReference type="KEGG" id="chyd:H4K34_16640"/>
<accession>A0A7H0VE31</accession>
<reference evidence="2 3" key="1">
    <citation type="submission" date="2020-08" db="EMBL/GenBank/DDBJ databases">
        <title>Croceimicrobium hydrocarbonivorans gen. nov., sp. nov., a novel marine bacterium isolated from a bacterial consortium that degrades polyethylene terephthalate.</title>
        <authorList>
            <person name="Liu R."/>
        </authorList>
    </citation>
    <scope>NUCLEOTIDE SEQUENCE [LARGE SCALE GENOMIC DNA]</scope>
    <source>
        <strain evidence="2 3">A20-9</strain>
    </source>
</reference>
<protein>
    <recommendedName>
        <fullName evidence="4">DUF3037 domain-containing protein</fullName>
    </recommendedName>
</protein>
<evidence type="ECO:0000313" key="3">
    <source>
        <dbReference type="Proteomes" id="UP000516305"/>
    </source>
</evidence>
<organism evidence="2 3">
    <name type="scientific">Croceimicrobium hydrocarbonivorans</name>
    <dbReference type="NCBI Taxonomy" id="2761580"/>
    <lineage>
        <taxon>Bacteria</taxon>
        <taxon>Pseudomonadati</taxon>
        <taxon>Bacteroidota</taxon>
        <taxon>Flavobacteriia</taxon>
        <taxon>Flavobacteriales</taxon>
        <taxon>Owenweeksiaceae</taxon>
        <taxon>Croceimicrobium</taxon>
    </lineage>
</organism>
<evidence type="ECO:0000313" key="2">
    <source>
        <dbReference type="EMBL" id="QNR23979.1"/>
    </source>
</evidence>
<dbReference type="RefSeq" id="WP_210758513.1">
    <property type="nucleotide sequence ID" value="NZ_CP060139.1"/>
</dbReference>
<gene>
    <name evidence="2" type="ORF">H4K34_16640</name>
</gene>
<keyword evidence="3" id="KW-1185">Reference proteome</keyword>
<proteinExistence type="predicted"/>
<dbReference type="Proteomes" id="UP000516305">
    <property type="component" value="Chromosome"/>
</dbReference>
<dbReference type="EMBL" id="CP060139">
    <property type="protein sequence ID" value="QNR23979.1"/>
    <property type="molecule type" value="Genomic_DNA"/>
</dbReference>
<evidence type="ECO:0008006" key="4">
    <source>
        <dbReference type="Google" id="ProtNLM"/>
    </source>
</evidence>
<evidence type="ECO:0000256" key="1">
    <source>
        <dbReference type="SAM" id="Coils"/>
    </source>
</evidence>